<dbReference type="GO" id="GO:0005886">
    <property type="term" value="C:plasma membrane"/>
    <property type="evidence" value="ECO:0007669"/>
    <property type="project" value="UniProtKB-SubCell"/>
</dbReference>
<dbReference type="Proteomes" id="UP000229970">
    <property type="component" value="Unassembled WGS sequence"/>
</dbReference>
<dbReference type="GO" id="GO:0005524">
    <property type="term" value="F:ATP binding"/>
    <property type="evidence" value="ECO:0007669"/>
    <property type="project" value="InterPro"/>
</dbReference>
<dbReference type="Gene3D" id="1.20.1560.10">
    <property type="entry name" value="ABC transporter type 1, transmembrane domain"/>
    <property type="match status" value="1"/>
</dbReference>
<comment type="subcellular location">
    <subcellularLocation>
        <location evidence="1">Cell membrane</location>
        <topology evidence="1">Multi-pass membrane protein</topology>
    </subcellularLocation>
</comment>
<evidence type="ECO:0000256" key="2">
    <source>
        <dbReference type="ARBA" id="ARBA00022692"/>
    </source>
</evidence>
<dbReference type="InterPro" id="IPR036640">
    <property type="entry name" value="ABC1_TM_sf"/>
</dbReference>
<organism evidence="7 8">
    <name type="scientific">Snodgrassella alvi</name>
    <dbReference type="NCBI Taxonomy" id="1196083"/>
    <lineage>
        <taxon>Bacteria</taxon>
        <taxon>Pseudomonadati</taxon>
        <taxon>Pseudomonadota</taxon>
        <taxon>Betaproteobacteria</taxon>
        <taxon>Neisseriales</taxon>
        <taxon>Neisseriaceae</taxon>
        <taxon>Snodgrassella</taxon>
    </lineage>
</organism>
<evidence type="ECO:0000256" key="4">
    <source>
        <dbReference type="ARBA" id="ARBA00023136"/>
    </source>
</evidence>
<dbReference type="AlphaFoldDB" id="A0A2N9XH09"/>
<proteinExistence type="predicted"/>
<keyword evidence="2 5" id="KW-0812">Transmembrane</keyword>
<comment type="caution">
    <text evidence="7">The sequence shown here is derived from an EMBL/GenBank/DDBJ whole genome shotgun (WGS) entry which is preliminary data.</text>
</comment>
<name>A0A2N9XH09_9NEIS</name>
<keyword evidence="3 5" id="KW-1133">Transmembrane helix</keyword>
<evidence type="ECO:0000256" key="3">
    <source>
        <dbReference type="ARBA" id="ARBA00022989"/>
    </source>
</evidence>
<evidence type="ECO:0000313" key="8">
    <source>
        <dbReference type="Proteomes" id="UP000229970"/>
    </source>
</evidence>
<gene>
    <name evidence="7" type="ORF">BHC46_04720</name>
</gene>
<dbReference type="EMBL" id="MEIP01000014">
    <property type="protein sequence ID" value="PIT47614.1"/>
    <property type="molecule type" value="Genomic_DNA"/>
</dbReference>
<dbReference type="PROSITE" id="PS50929">
    <property type="entry name" value="ABC_TM1F"/>
    <property type="match status" value="1"/>
</dbReference>
<dbReference type="Pfam" id="PF00664">
    <property type="entry name" value="ABC_membrane"/>
    <property type="match status" value="1"/>
</dbReference>
<protein>
    <recommendedName>
        <fullName evidence="6">ABC transmembrane type-1 domain-containing protein</fullName>
    </recommendedName>
</protein>
<dbReference type="SUPFAM" id="SSF90123">
    <property type="entry name" value="ABC transporter transmembrane region"/>
    <property type="match status" value="1"/>
</dbReference>
<evidence type="ECO:0000259" key="6">
    <source>
        <dbReference type="PROSITE" id="PS50929"/>
    </source>
</evidence>
<dbReference type="InterPro" id="IPR011527">
    <property type="entry name" value="ABC1_TM_dom"/>
</dbReference>
<evidence type="ECO:0000256" key="5">
    <source>
        <dbReference type="SAM" id="Phobius"/>
    </source>
</evidence>
<reference evidence="7 8" key="1">
    <citation type="journal article" date="2017" name="MBio">
        <title>Type VI secretion-mediated competition in the bee gut microbiome.</title>
        <authorList>
            <person name="Steele M.I."/>
            <person name="Kwong W.K."/>
            <person name="Powell J.E."/>
            <person name="Whiteley M."/>
            <person name="Moran N.A."/>
        </authorList>
    </citation>
    <scope>NUCLEOTIDE SEQUENCE [LARGE SCALE GENOMIC DNA]</scope>
    <source>
        <strain evidence="7 8">Ruf1-X</strain>
    </source>
</reference>
<feature type="domain" description="ABC transmembrane type-1" evidence="6">
    <location>
        <begin position="1"/>
        <end position="78"/>
    </location>
</feature>
<evidence type="ECO:0000313" key="7">
    <source>
        <dbReference type="EMBL" id="PIT47614.1"/>
    </source>
</evidence>
<accession>A0A2N9XH09</accession>
<feature type="transmembrane region" description="Helical" evidence="5">
    <location>
        <begin position="44"/>
        <end position="65"/>
    </location>
</feature>
<evidence type="ECO:0000256" key="1">
    <source>
        <dbReference type="ARBA" id="ARBA00004651"/>
    </source>
</evidence>
<dbReference type="GO" id="GO:0140359">
    <property type="term" value="F:ABC-type transporter activity"/>
    <property type="evidence" value="ECO:0007669"/>
    <property type="project" value="InterPro"/>
</dbReference>
<sequence>MKLSARLFRHLRSLPQVYFEHRHVGDTVARVQELEQIRDFFKGLVLTSVLDFCFSFIFLLVIRYYSGWLTLVVLVSLL</sequence>
<keyword evidence="4 5" id="KW-0472">Membrane</keyword>